<name>A0AAV3SWV8_9EURY</name>
<dbReference type="InterPro" id="IPR000917">
    <property type="entry name" value="Sulfatase_N"/>
</dbReference>
<dbReference type="InterPro" id="IPR052701">
    <property type="entry name" value="GAG_Ulvan_Degrading_Sulfatases"/>
</dbReference>
<dbReference type="Proteomes" id="UP001567571">
    <property type="component" value="Unassembled WGS sequence"/>
</dbReference>
<dbReference type="RefSeq" id="WP_343780494.1">
    <property type="nucleotide sequence ID" value="NZ_BAAADQ010000015.1"/>
</dbReference>
<proteinExistence type="predicted"/>
<comment type="caution">
    <text evidence="3">The sequence shown here is derived from an EMBL/GenBank/DDBJ whole genome shotgun (WGS) entry which is preliminary data.</text>
</comment>
<evidence type="ECO:0000313" key="6">
    <source>
        <dbReference type="Proteomes" id="UP001567571"/>
    </source>
</evidence>
<evidence type="ECO:0000256" key="1">
    <source>
        <dbReference type="SAM" id="MobiDB-lite"/>
    </source>
</evidence>
<dbReference type="PANTHER" id="PTHR43751">
    <property type="entry name" value="SULFATASE"/>
    <property type="match status" value="1"/>
</dbReference>
<dbReference type="SUPFAM" id="SSF53649">
    <property type="entry name" value="Alkaline phosphatase-like"/>
    <property type="match status" value="1"/>
</dbReference>
<feature type="region of interest" description="Disordered" evidence="1">
    <location>
        <begin position="420"/>
        <end position="449"/>
    </location>
</feature>
<evidence type="ECO:0000313" key="3">
    <source>
        <dbReference type="EMBL" id="GAA0553230.1"/>
    </source>
</evidence>
<organism evidence="3 5">
    <name type="scientific">Halorubrum ejinorense</name>
    <dbReference type="NCBI Taxonomy" id="425309"/>
    <lineage>
        <taxon>Archaea</taxon>
        <taxon>Methanobacteriati</taxon>
        <taxon>Methanobacteriota</taxon>
        <taxon>Stenosarchaea group</taxon>
        <taxon>Halobacteria</taxon>
        <taxon>Halobacteriales</taxon>
        <taxon>Haloferacaceae</taxon>
        <taxon>Halorubrum</taxon>
    </lineage>
</organism>
<dbReference type="PANTHER" id="PTHR43751:SF3">
    <property type="entry name" value="SULFATASE N-TERMINAL DOMAIN-CONTAINING PROTEIN"/>
    <property type="match status" value="1"/>
</dbReference>
<feature type="domain" description="Sulfatase N-terminal" evidence="2">
    <location>
        <begin position="8"/>
        <end position="338"/>
    </location>
</feature>
<dbReference type="InterPro" id="IPR017850">
    <property type="entry name" value="Alkaline_phosphatase_core_sf"/>
</dbReference>
<dbReference type="Proteomes" id="UP001501425">
    <property type="component" value="Unassembled WGS sequence"/>
</dbReference>
<reference evidence="3" key="1">
    <citation type="journal article" date="2014" name="Int. J. Syst. Evol. Microbiol.">
        <title>Complete genome sequence of Corynebacterium casei LMG S-19264T (=DSM 44701T), isolated from a smear-ripened cheese.</title>
        <authorList>
            <consortium name="US DOE Joint Genome Institute (JGI-PGF)"/>
            <person name="Walter F."/>
            <person name="Albersmeier A."/>
            <person name="Kalinowski J."/>
            <person name="Ruckert C."/>
        </authorList>
    </citation>
    <scope>NUCLEOTIDE SEQUENCE</scope>
    <source>
        <strain evidence="3">JCM 14265</strain>
    </source>
</reference>
<dbReference type="GO" id="GO:0016787">
    <property type="term" value="F:hydrolase activity"/>
    <property type="evidence" value="ECO:0007669"/>
    <property type="project" value="UniProtKB-KW"/>
</dbReference>
<sequence length="449" mass="50168">MTRGSVDNVLLVTCDSLRYDVWKQMQDTLVAGPKLERDGVSFDRAFTTGPGTTPSFPAMLTGTLPLSYGGLGPLRADRPRVAALLGNRGFATAGFHSNPFLSTHFNYDRGFDEFEDYQNPLMGVATKVFPRGIEINNPWLERVDDTVNLTGFIKTAYRTVASKPRPYVSAEVITDDAIAWMADAEDPFFCWAHYMDVHHPCHPPSEHRAAFGVEHVDIDTVSELYSRLLDDSASLTDEEMADIRRLYRASITYVDGQLERLLEALESSGRLDDTLVVFTSDHGELFGEYGQYGKPERMYDELIRVPLVVVNGPTDLSAATDELLSLIDLPPLFHRATGLDVPAEYSGRYPEPGARDHVVAEHEVHGDSIVGVRSDTWLYEIDNILDETRLTDLKSGEEVSPESHDDDELRRVQRVANQRITDIGADGRSPGERQLNSDVEARLEDLGYR</sequence>
<dbReference type="CDD" id="cd16148">
    <property type="entry name" value="sulfatase_like"/>
    <property type="match status" value="1"/>
</dbReference>
<dbReference type="AlphaFoldDB" id="A0AAV3SWV8"/>
<keyword evidence="3" id="KW-0378">Hydrolase</keyword>
<dbReference type="Gene3D" id="3.40.720.10">
    <property type="entry name" value="Alkaline Phosphatase, subunit A"/>
    <property type="match status" value="1"/>
</dbReference>
<dbReference type="Pfam" id="PF00884">
    <property type="entry name" value="Sulfatase"/>
    <property type="match status" value="1"/>
</dbReference>
<evidence type="ECO:0000313" key="5">
    <source>
        <dbReference type="Proteomes" id="UP001501425"/>
    </source>
</evidence>
<feature type="compositionally biased region" description="Basic and acidic residues" evidence="1">
    <location>
        <begin position="439"/>
        <end position="449"/>
    </location>
</feature>
<reference evidence="4 6" key="3">
    <citation type="submission" date="2024-06" db="EMBL/GenBank/DDBJ databases">
        <title>Halorubrum miltondacostae sp. nov., a potential PHA producer isolated from an inland solar saltern in Rio Maior, Portugal.</title>
        <authorList>
            <person name="Albuquerque L."/>
            <person name="Viver T."/>
            <person name="Barroso C."/>
            <person name="Claudino R."/>
            <person name="Galvan M."/>
            <person name="Simoes G."/>
            <person name="Lobo Da Cunha A."/>
            <person name="Egas C."/>
        </authorList>
    </citation>
    <scope>NUCLEOTIDE SEQUENCE [LARGE SCALE GENOMIC DNA]</scope>
    <source>
        <strain evidence="4 6">DSM 18646</strain>
    </source>
</reference>
<gene>
    <name evidence="4" type="ORF">ABNG02_03105</name>
    <name evidence="3" type="ORF">GCM10008994_30280</name>
</gene>
<accession>A0AAV3SWV8</accession>
<dbReference type="EMBL" id="JBEDNW010000002">
    <property type="protein sequence ID" value="MEZ3166316.1"/>
    <property type="molecule type" value="Genomic_DNA"/>
</dbReference>
<dbReference type="EMBL" id="BAAADQ010000015">
    <property type="protein sequence ID" value="GAA0553230.1"/>
    <property type="molecule type" value="Genomic_DNA"/>
</dbReference>
<reference evidence="3" key="2">
    <citation type="submission" date="2023-12" db="EMBL/GenBank/DDBJ databases">
        <authorList>
            <person name="Sun Q."/>
            <person name="Inoue M."/>
        </authorList>
    </citation>
    <scope>NUCLEOTIDE SEQUENCE</scope>
    <source>
        <strain evidence="3">JCM 14265</strain>
    </source>
</reference>
<evidence type="ECO:0000313" key="4">
    <source>
        <dbReference type="EMBL" id="MEZ3166316.1"/>
    </source>
</evidence>
<keyword evidence="6" id="KW-1185">Reference proteome</keyword>
<protein>
    <submittedName>
        <fullName evidence="3 4">Sulfatase</fullName>
    </submittedName>
</protein>
<evidence type="ECO:0000259" key="2">
    <source>
        <dbReference type="Pfam" id="PF00884"/>
    </source>
</evidence>